<dbReference type="InterPro" id="IPR036397">
    <property type="entry name" value="RNaseH_sf"/>
</dbReference>
<dbReference type="SUPFAM" id="SSF53098">
    <property type="entry name" value="Ribonuclease H-like"/>
    <property type="match status" value="1"/>
</dbReference>
<sequence length="380" mass="43012">MLSGWPSSTNKDLQPYYNRREELSVVDGCILWGSRVIIPPQGRTEVLAQLHETHPGENRMKALALSYVWWPGLDTDIATKVQHCHHCQENRNSPAKAPLHLWEWPTQPWTRLHMDHAGPFQGKLFLVLVDSHSKWLEVHIVPSTSAEATIKVLKSIFFTHGIPEQIVTDNGTGFKSGEFQDFMSQMGIQHICTSPYHPSSNGLAERAVQTFKSTVSKLEGPMEHCLTQFLFKYRVTPQTTTNLSPAQLLMGRKLRTTLDLLHPDTSKRVEDKQRKLMTDKRPRTFAVGDKVFVRDVLHKKWIPAMVIKITGPLSYHVETNAGVVLRKHVDHLCPEDMTTSTGQSEDWGPTTTITPTTTRTNPPQQPPAPPLEPVRHSTRV</sequence>
<evidence type="ECO:0000256" key="1">
    <source>
        <dbReference type="SAM" id="MobiDB-lite"/>
    </source>
</evidence>
<dbReference type="PANTHER" id="PTHR37984">
    <property type="entry name" value="PROTEIN CBG26694"/>
    <property type="match status" value="1"/>
</dbReference>
<dbReference type="InterPro" id="IPR041588">
    <property type="entry name" value="Integrase_H2C2"/>
</dbReference>
<dbReference type="Pfam" id="PF17921">
    <property type="entry name" value="Integrase_H2C2"/>
    <property type="match status" value="1"/>
</dbReference>
<dbReference type="EnsemblMetazoa" id="Aqu2.1.30602_001">
    <property type="protein sequence ID" value="Aqu2.1.30602_001"/>
    <property type="gene ID" value="Aqu2.1.30602"/>
</dbReference>
<evidence type="ECO:0000313" key="3">
    <source>
        <dbReference type="EnsemblMetazoa" id="Aqu2.1.30602_001"/>
    </source>
</evidence>
<protein>
    <recommendedName>
        <fullName evidence="2">Integrase catalytic domain-containing protein</fullName>
    </recommendedName>
</protein>
<dbReference type="InterPro" id="IPR001584">
    <property type="entry name" value="Integrase_cat-core"/>
</dbReference>
<name>A0A1X7UT98_AMPQE</name>
<feature type="compositionally biased region" description="Low complexity" evidence="1">
    <location>
        <begin position="349"/>
        <end position="362"/>
    </location>
</feature>
<dbReference type="PANTHER" id="PTHR37984:SF13">
    <property type="entry name" value="RIBONUCLEASE H"/>
    <property type="match status" value="1"/>
</dbReference>
<dbReference type="AlphaFoldDB" id="A0A1X7UT98"/>
<dbReference type="Gene3D" id="3.30.420.10">
    <property type="entry name" value="Ribonuclease H-like superfamily/Ribonuclease H"/>
    <property type="match status" value="1"/>
</dbReference>
<dbReference type="GO" id="GO:0003676">
    <property type="term" value="F:nucleic acid binding"/>
    <property type="evidence" value="ECO:0007669"/>
    <property type="project" value="InterPro"/>
</dbReference>
<dbReference type="PROSITE" id="PS50994">
    <property type="entry name" value="INTEGRASE"/>
    <property type="match status" value="1"/>
</dbReference>
<dbReference type="FunFam" id="3.30.420.10:FF:000063">
    <property type="entry name" value="Retrovirus-related Pol polyprotein from transposon 297-like Protein"/>
    <property type="match status" value="1"/>
</dbReference>
<evidence type="ECO:0000259" key="2">
    <source>
        <dbReference type="PROSITE" id="PS50994"/>
    </source>
</evidence>
<organism evidence="3">
    <name type="scientific">Amphimedon queenslandica</name>
    <name type="common">Sponge</name>
    <dbReference type="NCBI Taxonomy" id="400682"/>
    <lineage>
        <taxon>Eukaryota</taxon>
        <taxon>Metazoa</taxon>
        <taxon>Porifera</taxon>
        <taxon>Demospongiae</taxon>
        <taxon>Heteroscleromorpha</taxon>
        <taxon>Haplosclerida</taxon>
        <taxon>Niphatidae</taxon>
        <taxon>Amphimedon</taxon>
    </lineage>
</organism>
<feature type="compositionally biased region" description="Pro residues" evidence="1">
    <location>
        <begin position="363"/>
        <end position="372"/>
    </location>
</feature>
<dbReference type="InterPro" id="IPR050951">
    <property type="entry name" value="Retrovirus_Pol_polyprotein"/>
</dbReference>
<proteinExistence type="predicted"/>
<dbReference type="OMA" id="NDKWING"/>
<dbReference type="Gene3D" id="1.10.340.70">
    <property type="match status" value="1"/>
</dbReference>
<dbReference type="eggNOG" id="KOG0017">
    <property type="taxonomic scope" value="Eukaryota"/>
</dbReference>
<dbReference type="Pfam" id="PF00665">
    <property type="entry name" value="rve"/>
    <property type="match status" value="1"/>
</dbReference>
<accession>A0A1X7UT98</accession>
<feature type="region of interest" description="Disordered" evidence="1">
    <location>
        <begin position="335"/>
        <end position="380"/>
    </location>
</feature>
<reference evidence="3" key="1">
    <citation type="submission" date="2017-05" db="UniProtKB">
        <authorList>
            <consortium name="EnsemblMetazoa"/>
        </authorList>
    </citation>
    <scope>IDENTIFICATION</scope>
</reference>
<dbReference type="InterPro" id="IPR012337">
    <property type="entry name" value="RNaseH-like_sf"/>
</dbReference>
<dbReference type="InParanoid" id="A0A1X7UT98"/>
<dbReference type="OrthoDB" id="7758825at2759"/>
<dbReference type="FunFam" id="1.10.340.70:FF:000003">
    <property type="entry name" value="Protein CBG25708"/>
    <property type="match status" value="1"/>
</dbReference>
<dbReference type="GO" id="GO:0015074">
    <property type="term" value="P:DNA integration"/>
    <property type="evidence" value="ECO:0007669"/>
    <property type="project" value="InterPro"/>
</dbReference>
<feature type="domain" description="Integrase catalytic" evidence="2">
    <location>
        <begin position="104"/>
        <end position="265"/>
    </location>
</feature>